<dbReference type="Gene3D" id="1.50.10.10">
    <property type="match status" value="1"/>
</dbReference>
<reference evidence="5" key="1">
    <citation type="journal article" date="2020" name="BMC Genomics">
        <title>Correction to: Identification and distribution of gene clusters required for synthesis of sphingolipid metabolism inhibitors in diverse species of the filamentous fungus Fusarium.</title>
        <authorList>
            <person name="Kim H.S."/>
            <person name="Lohmar J.M."/>
            <person name="Busman M."/>
            <person name="Brown D.W."/>
            <person name="Naumann T.A."/>
            <person name="Divon H.H."/>
            <person name="Lysoe E."/>
            <person name="Uhlig S."/>
            <person name="Proctor R.H."/>
        </authorList>
    </citation>
    <scope>NUCLEOTIDE SEQUENCE</scope>
    <source>
        <strain evidence="5">NRRL 20472</strain>
    </source>
</reference>
<dbReference type="EMBL" id="JABEXW010001094">
    <property type="protein sequence ID" value="KAF4947650.1"/>
    <property type="molecule type" value="Genomic_DNA"/>
</dbReference>
<evidence type="ECO:0008006" key="7">
    <source>
        <dbReference type="Google" id="ProtNLM"/>
    </source>
</evidence>
<accession>A0A8H4SXX8</accession>
<feature type="signal peptide" evidence="1">
    <location>
        <begin position="1"/>
        <end position="20"/>
    </location>
</feature>
<dbReference type="Pfam" id="PF21307">
    <property type="entry name" value="Glyco_hydro_95_C"/>
    <property type="match status" value="1"/>
</dbReference>
<name>A0A8H4SXX8_9HYPO</name>
<dbReference type="AlphaFoldDB" id="A0A8H4SXX8"/>
<evidence type="ECO:0000259" key="4">
    <source>
        <dbReference type="Pfam" id="PF22124"/>
    </source>
</evidence>
<dbReference type="Proteomes" id="UP000622797">
    <property type="component" value="Unassembled WGS sequence"/>
</dbReference>
<evidence type="ECO:0000259" key="3">
    <source>
        <dbReference type="Pfam" id="PF21307"/>
    </source>
</evidence>
<dbReference type="PANTHER" id="PTHR31084">
    <property type="entry name" value="ALPHA-L-FUCOSIDASE 2"/>
    <property type="match status" value="1"/>
</dbReference>
<dbReference type="SUPFAM" id="SSF48208">
    <property type="entry name" value="Six-hairpin glycosidases"/>
    <property type="match status" value="1"/>
</dbReference>
<dbReference type="PIRSF" id="PIRSF007663">
    <property type="entry name" value="UCP007663"/>
    <property type="match status" value="1"/>
</dbReference>
<dbReference type="InterPro" id="IPR027414">
    <property type="entry name" value="GH95_N_dom"/>
</dbReference>
<keyword evidence="1" id="KW-0732">Signal</keyword>
<dbReference type="InterPro" id="IPR008928">
    <property type="entry name" value="6-hairpin_glycosidase_sf"/>
</dbReference>
<evidence type="ECO:0000313" key="5">
    <source>
        <dbReference type="EMBL" id="KAF4947650.1"/>
    </source>
</evidence>
<dbReference type="InterPro" id="IPR049053">
    <property type="entry name" value="AFCA-like_C"/>
</dbReference>
<keyword evidence="6" id="KW-1185">Reference proteome</keyword>
<dbReference type="Pfam" id="PF14498">
    <property type="entry name" value="Glyco_hyd_65N_2"/>
    <property type="match status" value="1"/>
</dbReference>
<dbReference type="InterPro" id="IPR012341">
    <property type="entry name" value="6hp_glycosidase-like_sf"/>
</dbReference>
<feature type="domain" description="Glycosyl hydrolase family 95 catalytic" evidence="4">
    <location>
        <begin position="289"/>
        <end position="705"/>
    </location>
</feature>
<comment type="caution">
    <text evidence="5">The sequence shown here is derived from an EMBL/GenBank/DDBJ whole genome shotgun (WGS) entry which is preliminary data.</text>
</comment>
<dbReference type="Pfam" id="PF22124">
    <property type="entry name" value="Glyco_hydro_95_cat"/>
    <property type="match status" value="1"/>
</dbReference>
<dbReference type="OrthoDB" id="2848340at2759"/>
<gene>
    <name evidence="5" type="ORF">FSARC_13911</name>
</gene>
<organism evidence="5 6">
    <name type="scientific">Fusarium sarcochroum</name>
    <dbReference type="NCBI Taxonomy" id="1208366"/>
    <lineage>
        <taxon>Eukaryota</taxon>
        <taxon>Fungi</taxon>
        <taxon>Dikarya</taxon>
        <taxon>Ascomycota</taxon>
        <taxon>Pezizomycotina</taxon>
        <taxon>Sordariomycetes</taxon>
        <taxon>Hypocreomycetidae</taxon>
        <taxon>Hypocreales</taxon>
        <taxon>Nectriaceae</taxon>
        <taxon>Fusarium</taxon>
        <taxon>Fusarium lateritium species complex</taxon>
    </lineage>
</organism>
<evidence type="ECO:0000313" key="6">
    <source>
        <dbReference type="Proteomes" id="UP000622797"/>
    </source>
</evidence>
<feature type="domain" description="Glycosyl hydrolase family 95 N-terminal" evidence="2">
    <location>
        <begin position="28"/>
        <end position="265"/>
    </location>
</feature>
<dbReference type="InterPro" id="IPR016518">
    <property type="entry name" value="Alpha-L-fucosidase"/>
</dbReference>
<sequence>MGRFLAKLGLGLALVTSSSAALDGSRFLWYKEPATNWESGALPIGCGRLGATVFGGSNEVITITEDTIWSGPIQHRIPKNGLKAFPKVRELLVAGNITEGGQLCLREMTPVEESQRAFSYFGNLNIDFGHDDPENYVRWLDTRQGNSGVEYTYDGVNYTREYIASYPADVLASRFTASKDGTLSIKASISRLENIISNKASAGKKIGSIQLKGSSGQKAEDDPILFIGEARFVAPGATLTASKDTLTISNATVIDVFFDAETNYRYPDRKKRESAVNKKLNAAIKQGFGKVKKEALSDAGDLLGRADINLGKSPDGLADLPTNERVLEARADTSDVQLVTLAWNLGRHMLVAASRDTNAEIDMPANLQGVWNNKTTAAWGGKYTININTEMNYWLATSTNMVETNKPLFDLLKVAQPRGQEMAKKLYGCDGTMFHHNLDLWGDPAPTDNYTSSTMWPVGAAWLVQHMIEHYRFTGDKDFLKNTAYPYLVDVAKFFECYTFKWNGYRVTGPSLSPENVFVVPSDMTVAGNKEPMDIAVSMDNQLMHDVFAGLIEAAEVLGIDDKDEDLVAAKEFLPLIRPAQIGSAGQILEWRQEYKEKGNGHKHLSHLYGLHPSAQFSPLVNATLGKAAKLSVDRRVNGGSGTTGWSRIWLLNMYTRVYSGDDAWKQVVAWFATYPTTSLWNTDNGRGFQIDGNYGFTSGITEMLLQSHAGVVHILPALPAKAIPEGSSSGLLARGGFEVDSEWEDGSFKKATVKSLIGSKLSLRVGDGGDFKVDGKAYDGSIKTTKGQKLVITPA</sequence>
<dbReference type="PANTHER" id="PTHR31084:SF0">
    <property type="entry name" value="ALPHA-L-FUCOSIDASE 2"/>
    <property type="match status" value="1"/>
</dbReference>
<feature type="domain" description="Alpha fucosidase A-like C-terminal" evidence="3">
    <location>
        <begin position="707"/>
        <end position="780"/>
    </location>
</feature>
<proteinExistence type="predicted"/>
<protein>
    <recommendedName>
        <fullName evidence="7">Glycoside hydrolase family 95</fullName>
    </recommendedName>
</protein>
<evidence type="ECO:0000259" key="2">
    <source>
        <dbReference type="Pfam" id="PF14498"/>
    </source>
</evidence>
<feature type="chain" id="PRO_5034634197" description="Glycoside hydrolase family 95" evidence="1">
    <location>
        <begin position="21"/>
        <end position="796"/>
    </location>
</feature>
<dbReference type="InterPro" id="IPR054363">
    <property type="entry name" value="GH95_cat"/>
</dbReference>
<dbReference type="GO" id="GO:0005975">
    <property type="term" value="P:carbohydrate metabolic process"/>
    <property type="evidence" value="ECO:0007669"/>
    <property type="project" value="InterPro"/>
</dbReference>
<dbReference type="GO" id="GO:0004560">
    <property type="term" value="F:alpha-L-fucosidase activity"/>
    <property type="evidence" value="ECO:0007669"/>
    <property type="project" value="InterPro"/>
</dbReference>
<reference evidence="5" key="2">
    <citation type="submission" date="2020-05" db="EMBL/GenBank/DDBJ databases">
        <authorList>
            <person name="Kim H.-S."/>
            <person name="Proctor R.H."/>
            <person name="Brown D.W."/>
        </authorList>
    </citation>
    <scope>NUCLEOTIDE SEQUENCE</scope>
    <source>
        <strain evidence="5">NRRL 20472</strain>
    </source>
</reference>
<evidence type="ECO:0000256" key="1">
    <source>
        <dbReference type="SAM" id="SignalP"/>
    </source>
</evidence>